<dbReference type="InterPro" id="IPR000073">
    <property type="entry name" value="AB_hydrolase_1"/>
</dbReference>
<keyword evidence="1 3" id="KW-0378">Hydrolase</keyword>
<evidence type="ECO:0000313" key="3">
    <source>
        <dbReference type="EMBL" id="MBH0779457.1"/>
    </source>
</evidence>
<dbReference type="PANTHER" id="PTHR43798">
    <property type="entry name" value="MONOACYLGLYCEROL LIPASE"/>
    <property type="match status" value="1"/>
</dbReference>
<dbReference type="AlphaFoldDB" id="A0A931ID36"/>
<dbReference type="InterPro" id="IPR000639">
    <property type="entry name" value="Epox_hydrolase-like"/>
</dbReference>
<dbReference type="SUPFAM" id="SSF53474">
    <property type="entry name" value="alpha/beta-Hydrolases"/>
    <property type="match status" value="1"/>
</dbReference>
<dbReference type="PRINTS" id="PR00111">
    <property type="entry name" value="ABHYDROLASE"/>
</dbReference>
<dbReference type="Proteomes" id="UP000655751">
    <property type="component" value="Unassembled WGS sequence"/>
</dbReference>
<organism evidence="3 4">
    <name type="scientific">Nocardia bovistercoris</name>
    <dbReference type="NCBI Taxonomy" id="2785916"/>
    <lineage>
        <taxon>Bacteria</taxon>
        <taxon>Bacillati</taxon>
        <taxon>Actinomycetota</taxon>
        <taxon>Actinomycetes</taxon>
        <taxon>Mycobacteriales</taxon>
        <taxon>Nocardiaceae</taxon>
        <taxon>Nocardia</taxon>
    </lineage>
</organism>
<dbReference type="PRINTS" id="PR00412">
    <property type="entry name" value="EPOXHYDRLASE"/>
</dbReference>
<evidence type="ECO:0000259" key="2">
    <source>
        <dbReference type="Pfam" id="PF00561"/>
    </source>
</evidence>
<dbReference type="Gene3D" id="3.40.50.1820">
    <property type="entry name" value="alpha/beta hydrolase"/>
    <property type="match status" value="1"/>
</dbReference>
<dbReference type="InterPro" id="IPR029058">
    <property type="entry name" value="AB_hydrolase_fold"/>
</dbReference>
<keyword evidence="4" id="KW-1185">Reference proteome</keyword>
<name>A0A931ID36_9NOCA</name>
<evidence type="ECO:0000256" key="1">
    <source>
        <dbReference type="ARBA" id="ARBA00022801"/>
    </source>
</evidence>
<feature type="domain" description="AB hydrolase-1" evidence="2">
    <location>
        <begin position="24"/>
        <end position="251"/>
    </location>
</feature>
<dbReference type="GO" id="GO:0016787">
    <property type="term" value="F:hydrolase activity"/>
    <property type="evidence" value="ECO:0007669"/>
    <property type="project" value="UniProtKB-KW"/>
</dbReference>
<dbReference type="GO" id="GO:0016020">
    <property type="term" value="C:membrane"/>
    <property type="evidence" value="ECO:0007669"/>
    <property type="project" value="TreeGrafter"/>
</dbReference>
<dbReference type="PANTHER" id="PTHR43798:SF31">
    <property type="entry name" value="AB HYDROLASE SUPERFAMILY PROTEIN YCLE"/>
    <property type="match status" value="1"/>
</dbReference>
<dbReference type="EMBL" id="JADMLG010000011">
    <property type="protein sequence ID" value="MBH0779457.1"/>
    <property type="molecule type" value="Genomic_DNA"/>
</dbReference>
<accession>A0A931ID36</accession>
<dbReference type="RefSeq" id="WP_196151776.1">
    <property type="nucleotide sequence ID" value="NZ_JADMLG010000011.1"/>
</dbReference>
<dbReference type="InterPro" id="IPR050266">
    <property type="entry name" value="AB_hydrolase_sf"/>
</dbReference>
<sequence>MVEHMVARAERARIALEIAGAGAPLVLVPGAGGRRDGWDPLWQSLTASNRCVRYDLRGCGASESVADASFRHADDLRAVLDTVAAPRAAIIGVSMGARIAVDFALEHPDRVERLVLISPGIADWDWTPRWRQLWDDLVTTTRAGQLDRVRDMWFRHPLFATARRDPALAARLRAQIAADTCHVWLHGDRERPPARPPIEHLHELAMPTLLLSGTEDLPDFRLIADIVAAAIPDLDRIDISDAGHLLHLERPHNVLSALENFLARP</sequence>
<evidence type="ECO:0000313" key="4">
    <source>
        <dbReference type="Proteomes" id="UP000655751"/>
    </source>
</evidence>
<dbReference type="Pfam" id="PF00561">
    <property type="entry name" value="Abhydrolase_1"/>
    <property type="match status" value="1"/>
</dbReference>
<protein>
    <submittedName>
        <fullName evidence="3">Alpha/beta hydrolase</fullName>
    </submittedName>
</protein>
<reference evidence="3" key="1">
    <citation type="submission" date="2020-11" db="EMBL/GenBank/DDBJ databases">
        <title>Nocardia NEAU-351.nov., a novel actinomycete isolated from the cow dung.</title>
        <authorList>
            <person name="Zhang X."/>
        </authorList>
    </citation>
    <scope>NUCLEOTIDE SEQUENCE</scope>
    <source>
        <strain evidence="3">NEAU-351</strain>
    </source>
</reference>
<comment type="caution">
    <text evidence="3">The sequence shown here is derived from an EMBL/GenBank/DDBJ whole genome shotgun (WGS) entry which is preliminary data.</text>
</comment>
<proteinExistence type="predicted"/>
<gene>
    <name evidence="3" type="ORF">IT779_24625</name>
</gene>